<protein>
    <submittedName>
        <fullName evidence="1">Uncharacterized protein</fullName>
    </submittedName>
</protein>
<dbReference type="GeneID" id="25318736"/>
<accession>A0A0F4YMR5</accession>
<organism evidence="1 2">
    <name type="scientific">Rasamsonia emersonii (strain ATCC 16479 / CBS 393.64 / IMI 116815)</name>
    <dbReference type="NCBI Taxonomy" id="1408163"/>
    <lineage>
        <taxon>Eukaryota</taxon>
        <taxon>Fungi</taxon>
        <taxon>Dikarya</taxon>
        <taxon>Ascomycota</taxon>
        <taxon>Pezizomycotina</taxon>
        <taxon>Eurotiomycetes</taxon>
        <taxon>Eurotiomycetidae</taxon>
        <taxon>Eurotiales</taxon>
        <taxon>Trichocomaceae</taxon>
        <taxon>Rasamsonia</taxon>
    </lineage>
</organism>
<gene>
    <name evidence="1" type="ORF">T310_6434</name>
</gene>
<comment type="caution">
    <text evidence="1">The sequence shown here is derived from an EMBL/GenBank/DDBJ whole genome shotgun (WGS) entry which is preliminary data.</text>
</comment>
<dbReference type="EMBL" id="LASV01000336">
    <property type="protein sequence ID" value="KKA19577.1"/>
    <property type="molecule type" value="Genomic_DNA"/>
</dbReference>
<sequence length="547" mass="60240">MPDGSSGGRLRKAVDCGGLVAYGHSSWEITGRADCGLGGTRKDTECCAIILGVRKATPVTIDADWNSGGDHGIHSSKGVVAAIVLGMAYVFSRRLVELQGQGDDVSLSNGYVHYTESVAAVLHDDEEQGPSDSYADVYVGDVDDDASRWWQAVLAPGQGWKAVIATDERGPFLAPWATRIGNGLSFRIRQERKAVRTAGVCPPSSSRAMQFLQDFCRLHNAGTAFSIAIATVLLLPVHNLYGSPVKIQWQRLHQLHRQNGGVSLDKQLENFRNNLPYYMTLGCHPRGIMSNLCGVFWEPDIPCNLAHAWLYAPLDLLPRAPGVDGVETLYHDVLIRDCALRRPNIASLFLAASLTNLMPMVLRFVRSGLPVLDLDAAAWTGSAQSFIQNSGQRVSNSPECMSRSDIWRLLYITGEYPSPPLTPWKPFGEMDLQDVPLQARAHHGCSDHFLRYSHWSWQLADNTVLEDEGVHPEASVCKSQSVPACPRNLQLNTRSEMIPLLEETASENATRHAFQWVTVNGDGFAPSEHEIYTHEWIKTVDESASVD</sequence>
<keyword evidence="2" id="KW-1185">Reference proteome</keyword>
<evidence type="ECO:0000313" key="1">
    <source>
        <dbReference type="EMBL" id="KKA19577.1"/>
    </source>
</evidence>
<dbReference type="AlphaFoldDB" id="A0A0F4YMR5"/>
<name>A0A0F4YMR5_RASE3</name>
<dbReference type="OrthoDB" id="3549294at2759"/>
<proteinExistence type="predicted"/>
<evidence type="ECO:0000313" key="2">
    <source>
        <dbReference type="Proteomes" id="UP000053958"/>
    </source>
</evidence>
<reference evidence="1 2" key="1">
    <citation type="submission" date="2015-04" db="EMBL/GenBank/DDBJ databases">
        <authorList>
            <person name="Heijne W.H."/>
            <person name="Fedorova N.D."/>
            <person name="Nierman W.C."/>
            <person name="Vollebregt A.W."/>
            <person name="Zhao Z."/>
            <person name="Wu L."/>
            <person name="Kumar M."/>
            <person name="Stam H."/>
            <person name="van den Berg M.A."/>
            <person name="Pel H.J."/>
        </authorList>
    </citation>
    <scope>NUCLEOTIDE SEQUENCE [LARGE SCALE GENOMIC DNA]</scope>
    <source>
        <strain evidence="1 2">CBS 393.64</strain>
    </source>
</reference>
<dbReference type="Proteomes" id="UP000053958">
    <property type="component" value="Unassembled WGS sequence"/>
</dbReference>
<dbReference type="RefSeq" id="XP_013326189.1">
    <property type="nucleotide sequence ID" value="XM_013470735.1"/>
</dbReference>